<accession>A0A151IV59</accession>
<dbReference type="Proteomes" id="UP000078492">
    <property type="component" value="Unassembled WGS sequence"/>
</dbReference>
<keyword evidence="6" id="KW-1185">Reference proteome</keyword>
<dbReference type="InterPro" id="IPR013083">
    <property type="entry name" value="Znf_RING/FYVE/PHD"/>
</dbReference>
<evidence type="ECO:0000256" key="2">
    <source>
        <dbReference type="ARBA" id="ARBA00022833"/>
    </source>
</evidence>
<name>A0A151IV59_9HYME</name>
<evidence type="ECO:0000256" key="3">
    <source>
        <dbReference type="PROSITE-ProRule" id="PRU00175"/>
    </source>
</evidence>
<dbReference type="SUPFAM" id="SSF57850">
    <property type="entry name" value="RING/U-box"/>
    <property type="match status" value="1"/>
</dbReference>
<feature type="domain" description="RING-type" evidence="4">
    <location>
        <begin position="52"/>
        <end position="89"/>
    </location>
</feature>
<keyword evidence="1 3" id="KW-0863">Zinc-finger</keyword>
<organism evidence="5 6">
    <name type="scientific">Trachymyrmex cornetzi</name>
    <dbReference type="NCBI Taxonomy" id="471704"/>
    <lineage>
        <taxon>Eukaryota</taxon>
        <taxon>Metazoa</taxon>
        <taxon>Ecdysozoa</taxon>
        <taxon>Arthropoda</taxon>
        <taxon>Hexapoda</taxon>
        <taxon>Insecta</taxon>
        <taxon>Pterygota</taxon>
        <taxon>Neoptera</taxon>
        <taxon>Endopterygota</taxon>
        <taxon>Hymenoptera</taxon>
        <taxon>Apocrita</taxon>
        <taxon>Aculeata</taxon>
        <taxon>Formicoidea</taxon>
        <taxon>Formicidae</taxon>
        <taxon>Myrmicinae</taxon>
        <taxon>Trachymyrmex</taxon>
    </lineage>
</organism>
<dbReference type="AlphaFoldDB" id="A0A151IV59"/>
<dbReference type="EMBL" id="KQ980948">
    <property type="protein sequence ID" value="KYN11229.1"/>
    <property type="molecule type" value="Genomic_DNA"/>
</dbReference>
<dbReference type="PROSITE" id="PS50089">
    <property type="entry name" value="ZF_RING_2"/>
    <property type="match status" value="1"/>
</dbReference>
<reference evidence="5 6" key="1">
    <citation type="submission" date="2015-09" db="EMBL/GenBank/DDBJ databases">
        <title>Trachymyrmex cornetzi WGS genome.</title>
        <authorList>
            <person name="Nygaard S."/>
            <person name="Hu H."/>
            <person name="Boomsma J."/>
            <person name="Zhang G."/>
        </authorList>
    </citation>
    <scope>NUCLEOTIDE SEQUENCE [LARGE SCALE GENOMIC DNA]</scope>
    <source>
        <strain evidence="5">Tcor2-1</strain>
        <tissue evidence="5">Whole body</tissue>
    </source>
</reference>
<dbReference type="Pfam" id="PF13920">
    <property type="entry name" value="zf-C3HC4_3"/>
    <property type="match status" value="1"/>
</dbReference>
<gene>
    <name evidence="5" type="ORF">ALC57_16625</name>
</gene>
<keyword evidence="2" id="KW-0862">Zinc</keyword>
<evidence type="ECO:0000259" key="4">
    <source>
        <dbReference type="PROSITE" id="PS50089"/>
    </source>
</evidence>
<evidence type="ECO:0000256" key="1">
    <source>
        <dbReference type="ARBA" id="ARBA00022771"/>
    </source>
</evidence>
<protein>
    <submittedName>
        <fullName evidence="5">Putative inhibitor of apoptosis</fullName>
    </submittedName>
</protein>
<dbReference type="Gene3D" id="3.30.40.10">
    <property type="entry name" value="Zinc/RING finger domain, C3HC4 (zinc finger)"/>
    <property type="match status" value="1"/>
</dbReference>
<evidence type="ECO:0000313" key="5">
    <source>
        <dbReference type="EMBL" id="KYN11229.1"/>
    </source>
</evidence>
<proteinExistence type="predicted"/>
<dbReference type="InterPro" id="IPR001841">
    <property type="entry name" value="Znf_RING"/>
</dbReference>
<dbReference type="GO" id="GO:0008270">
    <property type="term" value="F:zinc ion binding"/>
    <property type="evidence" value="ECO:0007669"/>
    <property type="project" value="UniProtKB-KW"/>
</dbReference>
<keyword evidence="1 3" id="KW-0479">Metal-binding</keyword>
<sequence>MINFIIEHIYEVPEDDYDYWFNEESLEEETIFFPVNNVNPIISESTYQELTCIICFTEKSNITFIPCGHLYCCKSCVQQLMHKRCRTCNNIYKKYISTIIP</sequence>
<evidence type="ECO:0000313" key="6">
    <source>
        <dbReference type="Proteomes" id="UP000078492"/>
    </source>
</evidence>